<dbReference type="SUPFAM" id="SSF52833">
    <property type="entry name" value="Thioredoxin-like"/>
    <property type="match status" value="1"/>
</dbReference>
<evidence type="ECO:0000256" key="1">
    <source>
        <dbReference type="ARBA" id="ARBA00009686"/>
    </source>
</evidence>
<evidence type="ECO:0000313" key="3">
    <source>
        <dbReference type="EMBL" id="KAL5104258.1"/>
    </source>
</evidence>
<dbReference type="Proteomes" id="UP001651158">
    <property type="component" value="Unassembled WGS sequence"/>
</dbReference>
<evidence type="ECO:0000256" key="2">
    <source>
        <dbReference type="SAM" id="MobiDB-lite"/>
    </source>
</evidence>
<keyword evidence="4" id="KW-1185">Reference proteome</keyword>
<comment type="similarity">
    <text evidence="1">Belongs to the phosducin family.</text>
</comment>
<dbReference type="PANTHER" id="PTHR45809">
    <property type="entry name" value="VIRAL IAP-ASSOCIATED FACTOR HOMOLOG"/>
    <property type="match status" value="1"/>
</dbReference>
<dbReference type="InterPro" id="IPR036249">
    <property type="entry name" value="Thioredoxin-like_sf"/>
</dbReference>
<reference evidence="3 4" key="1">
    <citation type="journal article" date="2022" name="Front. Cell. Infect. Microbiol.">
        <title>The Genomes of Two Strains of Taenia crassiceps the Animal Model for the Study of Human Cysticercosis.</title>
        <authorList>
            <person name="Bobes R.J."/>
            <person name="Estrada K."/>
            <person name="Rios-Valencia D.G."/>
            <person name="Calderon-Gallegos A."/>
            <person name="de la Torre P."/>
            <person name="Carrero J.C."/>
            <person name="Sanchez-Flores A."/>
            <person name="Laclette J.P."/>
        </authorList>
    </citation>
    <scope>NUCLEOTIDE SEQUENCE [LARGE SCALE GENOMIC DNA]</scope>
    <source>
        <strain evidence="3">WFUcys</strain>
    </source>
</reference>
<name>A0ABR4Q4G3_9CEST</name>
<dbReference type="PANTHER" id="PTHR45809:SF3">
    <property type="entry name" value="VIRAL IAP-ASSOCIATED FACTOR HOMOLOG"/>
    <property type="match status" value="1"/>
</dbReference>
<feature type="compositionally biased region" description="Basic and acidic residues" evidence="2">
    <location>
        <begin position="21"/>
        <end position="34"/>
    </location>
</feature>
<comment type="caution">
    <text evidence="3">The sequence shown here is derived from an EMBL/GenBank/DDBJ whole genome shotgun (WGS) entry which is preliminary data.</text>
</comment>
<dbReference type="EMBL" id="JAKROA010000013">
    <property type="protein sequence ID" value="KAL5104258.1"/>
    <property type="molecule type" value="Genomic_DNA"/>
</dbReference>
<dbReference type="InterPro" id="IPR051498">
    <property type="entry name" value="Phosducin-like_chap/apop_reg"/>
</dbReference>
<dbReference type="Gene3D" id="3.40.30.10">
    <property type="entry name" value="Glutaredoxin"/>
    <property type="match status" value="1"/>
</dbReference>
<protein>
    <submittedName>
        <fullName evidence="3">Uncharacterized protein</fullName>
    </submittedName>
</protein>
<feature type="region of interest" description="Disordered" evidence="2">
    <location>
        <begin position="21"/>
        <end position="44"/>
    </location>
</feature>
<sequence>MNVEGQSAIQDTEFNAILREKGILHALPKPKEETPPPSPENQKRELVREMSYARLTEELENLEDRGVDNTDDTKFFELYRQKRLDEMREAARKAKFGSYGEVTKHDWTQSVNNAGEGVNERCAVVDEHLRTLAARYPAVKFLRGEASLCVPDFPDSNLPTIIAYCDGNVKVQYVGSKALGGHPCSISDLERRLAKAGAITFAETNEDGGNHRAKGWGGVTRIRTGGRFQCKKTSDSESD</sequence>
<organism evidence="3 4">
    <name type="scientific">Taenia crassiceps</name>
    <dbReference type="NCBI Taxonomy" id="6207"/>
    <lineage>
        <taxon>Eukaryota</taxon>
        <taxon>Metazoa</taxon>
        <taxon>Spiralia</taxon>
        <taxon>Lophotrochozoa</taxon>
        <taxon>Platyhelminthes</taxon>
        <taxon>Cestoda</taxon>
        <taxon>Eucestoda</taxon>
        <taxon>Cyclophyllidea</taxon>
        <taxon>Taeniidae</taxon>
        <taxon>Taenia</taxon>
    </lineage>
</organism>
<gene>
    <name evidence="3" type="ORF">TcWFU_004466</name>
</gene>
<accession>A0ABR4Q4G3</accession>
<evidence type="ECO:0000313" key="4">
    <source>
        <dbReference type="Proteomes" id="UP001651158"/>
    </source>
</evidence>
<proteinExistence type="inferred from homology"/>